<dbReference type="PANTHER" id="PTHR33376:SF2">
    <property type="entry name" value="DICARBOXYLATE-BINDING PERIPLASMIC PROTEIN"/>
    <property type="match status" value="1"/>
</dbReference>
<feature type="chain" id="PRO_5038532132" evidence="3">
    <location>
        <begin position="22"/>
        <end position="350"/>
    </location>
</feature>
<dbReference type="GO" id="GO:0055085">
    <property type="term" value="P:transmembrane transport"/>
    <property type="evidence" value="ECO:0007669"/>
    <property type="project" value="InterPro"/>
</dbReference>
<dbReference type="GO" id="GO:0030288">
    <property type="term" value="C:outer membrane-bounded periplasmic space"/>
    <property type="evidence" value="ECO:0007669"/>
    <property type="project" value="InterPro"/>
</dbReference>
<dbReference type="InterPro" id="IPR038404">
    <property type="entry name" value="TRAP_DctP_sf"/>
</dbReference>
<dbReference type="CDD" id="cd13671">
    <property type="entry name" value="PBP2_TRAP_SBP_like_3"/>
    <property type="match status" value="1"/>
</dbReference>
<dbReference type="KEGG" id="bacg:D2962_02025"/>
<dbReference type="Proteomes" id="UP000280960">
    <property type="component" value="Chromosome"/>
</dbReference>
<evidence type="ECO:0000256" key="2">
    <source>
        <dbReference type="SAM" id="MobiDB-lite"/>
    </source>
</evidence>
<dbReference type="InterPro" id="IPR018389">
    <property type="entry name" value="DctP_fam"/>
</dbReference>
<dbReference type="EMBL" id="CP033169">
    <property type="protein sequence ID" value="AYO29546.1"/>
    <property type="molecule type" value="Genomic_DNA"/>
</dbReference>
<feature type="region of interest" description="Disordered" evidence="2">
    <location>
        <begin position="28"/>
        <end position="47"/>
    </location>
</feature>
<dbReference type="NCBIfam" id="NF037995">
    <property type="entry name" value="TRAP_S1"/>
    <property type="match status" value="1"/>
</dbReference>
<proteinExistence type="predicted"/>
<evidence type="ECO:0000256" key="3">
    <source>
        <dbReference type="SAM" id="SignalP"/>
    </source>
</evidence>
<dbReference type="PROSITE" id="PS51257">
    <property type="entry name" value="PROKAR_LIPOPROTEIN"/>
    <property type="match status" value="1"/>
</dbReference>
<dbReference type="PIRSF" id="PIRSF006470">
    <property type="entry name" value="DctB"/>
    <property type="match status" value="1"/>
</dbReference>
<dbReference type="GO" id="GO:0030246">
    <property type="term" value="F:carbohydrate binding"/>
    <property type="evidence" value="ECO:0007669"/>
    <property type="project" value="TreeGrafter"/>
</dbReference>
<dbReference type="RefSeq" id="WP_122013953.1">
    <property type="nucleotide sequence ID" value="NZ_CP033169.1"/>
</dbReference>
<gene>
    <name evidence="4" type="ORF">D2962_02025</name>
</gene>
<dbReference type="AlphaFoldDB" id="A0A3G2R246"/>
<organism evidence="4 5">
    <name type="scientific">Biomaibacter acetigenes</name>
    <dbReference type="NCBI Taxonomy" id="2316383"/>
    <lineage>
        <taxon>Bacteria</taxon>
        <taxon>Bacillati</taxon>
        <taxon>Bacillota</taxon>
        <taxon>Clostridia</taxon>
        <taxon>Thermosediminibacterales</taxon>
        <taxon>Tepidanaerobacteraceae</taxon>
        <taxon>Biomaibacter</taxon>
    </lineage>
</organism>
<protein>
    <submittedName>
        <fullName evidence="4">TRAP transporter substrate-binding protein</fullName>
    </submittedName>
</protein>
<evidence type="ECO:0000313" key="4">
    <source>
        <dbReference type="EMBL" id="AYO29546.1"/>
    </source>
</evidence>
<accession>A0A3G2R246</accession>
<dbReference type="NCBIfam" id="TIGR00787">
    <property type="entry name" value="dctP"/>
    <property type="match status" value="1"/>
</dbReference>
<sequence>MHLKKFLVICLVLLLSVSLLAGCGQKAQQPQQSQSNSQPSGSNQSGSQDKIIIKLGDVLAEDHPHTQAYHFFAKRMSELTNGKVEVQVFPNSQLGNQRDMVEGMQMGTLQMGKSMMTVLSGFLPEVQVFDLPYIFRDRDHFYKVLDGPIGQSFLHEKLPKIGLIGVALFDAGVRSVYNSKRPIKTLDDMKGLKLRVPESPIYIDMMFAFGATGTPMAVGEMYTALQTHVIDGAENAPIFYNSQKHYEVSKYFSYTNHIMTPDVLLMSKKFYDTLPKDVQEAVLKAGLEAQQYERKLWQDLENKTIEELKAKGVEFNEVDTTPFKEAAKKVWEKYQDKLGKDLIQQIVDTK</sequence>
<evidence type="ECO:0000256" key="1">
    <source>
        <dbReference type="ARBA" id="ARBA00022729"/>
    </source>
</evidence>
<dbReference type="Gene3D" id="3.40.190.170">
    <property type="entry name" value="Bacterial extracellular solute-binding protein, family 7"/>
    <property type="match status" value="1"/>
</dbReference>
<evidence type="ECO:0000313" key="5">
    <source>
        <dbReference type="Proteomes" id="UP000280960"/>
    </source>
</evidence>
<name>A0A3G2R246_9FIRM</name>
<dbReference type="Pfam" id="PF03480">
    <property type="entry name" value="DctP"/>
    <property type="match status" value="1"/>
</dbReference>
<dbReference type="InterPro" id="IPR004682">
    <property type="entry name" value="TRAP_DctP"/>
</dbReference>
<feature type="signal peptide" evidence="3">
    <location>
        <begin position="1"/>
        <end position="21"/>
    </location>
</feature>
<reference evidence="4 5" key="1">
    <citation type="submission" date="2018-10" db="EMBL/GenBank/DDBJ databases">
        <authorList>
            <person name="Zhang X."/>
        </authorList>
    </citation>
    <scope>NUCLEOTIDE SEQUENCE [LARGE SCALE GENOMIC DNA]</scope>
    <source>
        <strain evidence="4 5">SK-G1</strain>
    </source>
</reference>
<keyword evidence="5" id="KW-1185">Reference proteome</keyword>
<dbReference type="PANTHER" id="PTHR33376">
    <property type="match status" value="1"/>
</dbReference>
<keyword evidence="1 3" id="KW-0732">Signal</keyword>